<evidence type="ECO:0000259" key="2">
    <source>
        <dbReference type="PROSITE" id="PS51272"/>
    </source>
</evidence>
<dbReference type="EMBL" id="JAZHPZ010000011">
    <property type="protein sequence ID" value="MEF2967920.1"/>
    <property type="molecule type" value="Genomic_DNA"/>
</dbReference>
<organism evidence="3 4">
    <name type="scientific">Paenibacillus haidiansis</name>
    <dbReference type="NCBI Taxonomy" id="1574488"/>
    <lineage>
        <taxon>Bacteria</taxon>
        <taxon>Bacillati</taxon>
        <taxon>Bacillota</taxon>
        <taxon>Bacilli</taxon>
        <taxon>Bacillales</taxon>
        <taxon>Paenibacillaceae</taxon>
        <taxon>Paenibacillus</taxon>
    </lineage>
</organism>
<dbReference type="InterPro" id="IPR001119">
    <property type="entry name" value="SLH_dom"/>
</dbReference>
<keyword evidence="4" id="KW-1185">Reference proteome</keyword>
<sequence>MIRKTAICTVAMVLAISLALHTRGVPAFGASATFTDINGHWAEAAINAAVEKGYVDGYIDGTFLPNHQVTRAEFLKMLVSALDITVSSTEGGSWYAPFLEAAESSGIYANGDFGDTDWTKPMTREEMSIVAVRALGIRDVEEQQWMYLATKNGIISGTGTGQLSPDGVTTRAQAITVIERILSVKNGGQLPVDKYAVAAAEVYWHKTNIFTVAEEIFNGPDNNKNRGINSWKLSKLTVSSPDGSVVGVVDELIAIDWNDPNDPNRKLLPNKDNLFRISNGKEVAFTDDLQAYVILLNSHYIVNEKPILYPGNVLSLSIGPYNGYSTENQLINSQPIVSKDDNNVINALVIPKTGFSTSGYITVHVETISAGAPVYKSILSDSVLNK</sequence>
<protein>
    <submittedName>
        <fullName evidence="3">S-layer homology domain-containing protein</fullName>
    </submittedName>
</protein>
<dbReference type="PANTHER" id="PTHR43308:SF5">
    <property type="entry name" value="S-LAYER PROTEIN _ PEPTIDOGLYCAN ENDO-BETA-N-ACETYLGLUCOSAMINIDASE"/>
    <property type="match status" value="1"/>
</dbReference>
<dbReference type="Pfam" id="PF00395">
    <property type="entry name" value="SLH"/>
    <property type="match status" value="2"/>
</dbReference>
<name>A0ABU7VWR0_9BACL</name>
<dbReference type="RefSeq" id="WP_331848133.1">
    <property type="nucleotide sequence ID" value="NZ_JAZHPZ010000011.1"/>
</dbReference>
<proteinExistence type="predicted"/>
<dbReference type="PROSITE" id="PS51272">
    <property type="entry name" value="SLH"/>
    <property type="match status" value="1"/>
</dbReference>
<comment type="caution">
    <text evidence="3">The sequence shown here is derived from an EMBL/GenBank/DDBJ whole genome shotgun (WGS) entry which is preliminary data.</text>
</comment>
<evidence type="ECO:0000313" key="4">
    <source>
        <dbReference type="Proteomes" id="UP001306950"/>
    </source>
</evidence>
<feature type="signal peptide" evidence="1">
    <location>
        <begin position="1"/>
        <end position="27"/>
    </location>
</feature>
<dbReference type="Proteomes" id="UP001306950">
    <property type="component" value="Unassembled WGS sequence"/>
</dbReference>
<keyword evidence="1" id="KW-0732">Signal</keyword>
<evidence type="ECO:0000313" key="3">
    <source>
        <dbReference type="EMBL" id="MEF2967920.1"/>
    </source>
</evidence>
<gene>
    <name evidence="3" type="ORF">V3851_18990</name>
</gene>
<dbReference type="InterPro" id="IPR051465">
    <property type="entry name" value="Cell_Envelope_Struct_Comp"/>
</dbReference>
<dbReference type="PANTHER" id="PTHR43308">
    <property type="entry name" value="OUTER MEMBRANE PROTEIN ALPHA-RELATED"/>
    <property type="match status" value="1"/>
</dbReference>
<reference evidence="3 4" key="1">
    <citation type="submission" date="2024-02" db="EMBL/GenBank/DDBJ databases">
        <title>A nitrogen-fixing paenibacillus bacterium.</title>
        <authorList>
            <person name="Zhang W.L."/>
            <person name="Chen S.F."/>
        </authorList>
    </citation>
    <scope>NUCLEOTIDE SEQUENCE [LARGE SCALE GENOMIC DNA]</scope>
    <source>
        <strain evidence="3 4">M1</strain>
    </source>
</reference>
<evidence type="ECO:0000256" key="1">
    <source>
        <dbReference type="SAM" id="SignalP"/>
    </source>
</evidence>
<feature type="domain" description="SLH" evidence="2">
    <location>
        <begin position="29"/>
        <end position="92"/>
    </location>
</feature>
<feature type="chain" id="PRO_5046866926" evidence="1">
    <location>
        <begin position="28"/>
        <end position="386"/>
    </location>
</feature>
<accession>A0ABU7VWR0</accession>